<keyword evidence="3" id="KW-1003">Cell membrane</keyword>
<keyword evidence="2 7" id="KW-0813">Transport</keyword>
<sequence>MKVQNVYDKRGNAFKVILKDIAKHKSLYMMFLPAMLLLLLFNYLPLSGLILAFKDVNFKQGIWGSDWTQPIYNNFIFLFSSDSALRAFRNTIVLNGLFIAFGVFFEVSLALLLNEIGNKRFKKVTQSITILPYFVSWIVVGVFAYNFFSTDNGTINGLLASLGIPRVEWYSKPAAWPFILVMINRWKISGYGAIMYLATLTGIDSSYYEAAQIDGASKWHEIKYITLPLLRPTIIILTLLQVGKIMNADFGMFYAIVGDASQIFSSSDVIDTFVYRGLKQTGDIGMASAAGFVQSIISFVLVISSNLWARKMDKDSAIF</sequence>
<dbReference type="RefSeq" id="WP_004623560.1">
    <property type="nucleotide sequence ID" value="NZ_AORV01000015.1"/>
</dbReference>
<evidence type="ECO:0000313" key="9">
    <source>
        <dbReference type="EMBL" id="EMS73769.1"/>
    </source>
</evidence>
<dbReference type="Pfam" id="PF00528">
    <property type="entry name" value="BPD_transp_1"/>
    <property type="match status" value="1"/>
</dbReference>
<evidence type="ECO:0000256" key="5">
    <source>
        <dbReference type="ARBA" id="ARBA00022989"/>
    </source>
</evidence>
<proteinExistence type="inferred from homology"/>
<dbReference type="AlphaFoldDB" id="S0FX95"/>
<comment type="caution">
    <text evidence="9">The sequence shown here is derived from an EMBL/GenBank/DDBJ whole genome shotgun (WGS) entry which is preliminary data.</text>
</comment>
<dbReference type="InterPro" id="IPR050809">
    <property type="entry name" value="UgpAE/MalFG_permease"/>
</dbReference>
<keyword evidence="5 7" id="KW-1133">Transmembrane helix</keyword>
<feature type="transmembrane region" description="Helical" evidence="7">
    <location>
        <begin position="92"/>
        <end position="116"/>
    </location>
</feature>
<gene>
    <name evidence="9" type="ORF">CTER_0239</name>
</gene>
<organism evidence="9 10">
    <name type="scientific">Ruminiclostridium cellobioparum subsp. termitidis CT1112</name>
    <dbReference type="NCBI Taxonomy" id="1195236"/>
    <lineage>
        <taxon>Bacteria</taxon>
        <taxon>Bacillati</taxon>
        <taxon>Bacillota</taxon>
        <taxon>Clostridia</taxon>
        <taxon>Eubacteriales</taxon>
        <taxon>Oscillospiraceae</taxon>
        <taxon>Ruminiclostridium</taxon>
    </lineage>
</organism>
<comment type="similarity">
    <text evidence="7">Belongs to the binding-protein-dependent transport system permease family.</text>
</comment>
<dbReference type="PANTHER" id="PTHR43227:SF11">
    <property type="entry name" value="BLL4140 PROTEIN"/>
    <property type="match status" value="1"/>
</dbReference>
<feature type="transmembrane region" description="Helical" evidence="7">
    <location>
        <begin position="128"/>
        <end position="148"/>
    </location>
</feature>
<feature type="transmembrane region" description="Helical" evidence="7">
    <location>
        <begin position="284"/>
        <end position="309"/>
    </location>
</feature>
<reference evidence="9 10" key="1">
    <citation type="journal article" date="2013" name="Genome Announc.">
        <title>Draft Genome Sequence of the Cellulolytic, Mesophilic, Anaerobic Bacterium Clostridium termitidis Strain CT1112 (DSM 5398).</title>
        <authorList>
            <person name="Lal S."/>
            <person name="Ramachandran U."/>
            <person name="Zhang X."/>
            <person name="Munir R."/>
            <person name="Sparling R."/>
            <person name="Levin D.B."/>
        </authorList>
    </citation>
    <scope>NUCLEOTIDE SEQUENCE [LARGE SCALE GENOMIC DNA]</scope>
    <source>
        <strain evidence="9 10">CT1112</strain>
    </source>
</reference>
<dbReference type="GO" id="GO:0055085">
    <property type="term" value="P:transmembrane transport"/>
    <property type="evidence" value="ECO:0007669"/>
    <property type="project" value="InterPro"/>
</dbReference>
<dbReference type="InterPro" id="IPR000515">
    <property type="entry name" value="MetI-like"/>
</dbReference>
<dbReference type="CDD" id="cd06261">
    <property type="entry name" value="TM_PBP2"/>
    <property type="match status" value="1"/>
</dbReference>
<evidence type="ECO:0000256" key="7">
    <source>
        <dbReference type="RuleBase" id="RU363032"/>
    </source>
</evidence>
<evidence type="ECO:0000256" key="2">
    <source>
        <dbReference type="ARBA" id="ARBA00022448"/>
    </source>
</evidence>
<comment type="subcellular location">
    <subcellularLocation>
        <location evidence="1 7">Cell membrane</location>
        <topology evidence="1 7">Multi-pass membrane protein</topology>
    </subcellularLocation>
</comment>
<dbReference type="Proteomes" id="UP000014155">
    <property type="component" value="Unassembled WGS sequence"/>
</dbReference>
<dbReference type="InterPro" id="IPR035906">
    <property type="entry name" value="MetI-like_sf"/>
</dbReference>
<dbReference type="STRING" id="1195236.CTER_0239"/>
<accession>S0FX95</accession>
<evidence type="ECO:0000256" key="4">
    <source>
        <dbReference type="ARBA" id="ARBA00022692"/>
    </source>
</evidence>
<evidence type="ECO:0000256" key="3">
    <source>
        <dbReference type="ARBA" id="ARBA00022475"/>
    </source>
</evidence>
<dbReference type="Gene3D" id="1.10.3720.10">
    <property type="entry name" value="MetI-like"/>
    <property type="match status" value="1"/>
</dbReference>
<dbReference type="PANTHER" id="PTHR43227">
    <property type="entry name" value="BLL4140 PROTEIN"/>
    <property type="match status" value="1"/>
</dbReference>
<dbReference type="EMBL" id="AORV01000015">
    <property type="protein sequence ID" value="EMS73769.1"/>
    <property type="molecule type" value="Genomic_DNA"/>
</dbReference>
<feature type="transmembrane region" description="Helical" evidence="7">
    <location>
        <begin position="27"/>
        <end position="53"/>
    </location>
</feature>
<keyword evidence="10" id="KW-1185">Reference proteome</keyword>
<keyword evidence="6 7" id="KW-0472">Membrane</keyword>
<protein>
    <submittedName>
        <fullName evidence="9">ABC-type polysaccharide transport system, permease component</fullName>
    </submittedName>
</protein>
<dbReference type="SUPFAM" id="SSF161098">
    <property type="entry name" value="MetI-like"/>
    <property type="match status" value="1"/>
</dbReference>
<dbReference type="eggNOG" id="COG4209">
    <property type="taxonomic scope" value="Bacteria"/>
</dbReference>
<feature type="domain" description="ABC transmembrane type-1" evidence="8">
    <location>
        <begin position="88"/>
        <end position="305"/>
    </location>
</feature>
<dbReference type="PATRIC" id="fig|1195236.3.peg.543"/>
<keyword evidence="4 7" id="KW-0812">Transmembrane</keyword>
<evidence type="ECO:0000256" key="1">
    <source>
        <dbReference type="ARBA" id="ARBA00004651"/>
    </source>
</evidence>
<dbReference type="PROSITE" id="PS50928">
    <property type="entry name" value="ABC_TM1"/>
    <property type="match status" value="1"/>
</dbReference>
<evidence type="ECO:0000259" key="8">
    <source>
        <dbReference type="PROSITE" id="PS50928"/>
    </source>
</evidence>
<evidence type="ECO:0000256" key="6">
    <source>
        <dbReference type="ARBA" id="ARBA00023136"/>
    </source>
</evidence>
<dbReference type="GO" id="GO:0005886">
    <property type="term" value="C:plasma membrane"/>
    <property type="evidence" value="ECO:0007669"/>
    <property type="project" value="UniProtKB-SubCell"/>
</dbReference>
<name>S0FX95_RUMCE</name>
<evidence type="ECO:0000313" key="10">
    <source>
        <dbReference type="Proteomes" id="UP000014155"/>
    </source>
</evidence>